<dbReference type="GO" id="GO:0046872">
    <property type="term" value="F:metal ion binding"/>
    <property type="evidence" value="ECO:0007669"/>
    <property type="project" value="UniProtKB-KW"/>
</dbReference>
<dbReference type="PANTHER" id="PTHR22726">
    <property type="entry name" value="METALLOENDOPEPTIDASE OMA1"/>
    <property type="match status" value="1"/>
</dbReference>
<keyword evidence="10" id="KW-1185">Reference proteome</keyword>
<feature type="domain" description="DUF7092" evidence="8">
    <location>
        <begin position="12"/>
        <end position="86"/>
    </location>
</feature>
<keyword evidence="2" id="KW-0479">Metal-binding</keyword>
<comment type="caution">
    <text evidence="9">The sequence shown here is derived from an EMBL/GenBank/DDBJ whole genome shotgun (WGS) entry which is preliminary data.</text>
</comment>
<gene>
    <name evidence="9" type="ORF">GTP45_19460</name>
</gene>
<keyword evidence="4 6" id="KW-0862">Zinc</keyword>
<evidence type="ECO:0000256" key="1">
    <source>
        <dbReference type="ARBA" id="ARBA00022670"/>
    </source>
</evidence>
<dbReference type="GO" id="GO:0016020">
    <property type="term" value="C:membrane"/>
    <property type="evidence" value="ECO:0007669"/>
    <property type="project" value="TreeGrafter"/>
</dbReference>
<dbReference type="GO" id="GO:0004222">
    <property type="term" value="F:metalloendopeptidase activity"/>
    <property type="evidence" value="ECO:0007669"/>
    <property type="project" value="InterPro"/>
</dbReference>
<evidence type="ECO:0000313" key="10">
    <source>
        <dbReference type="Proteomes" id="UP000450012"/>
    </source>
</evidence>
<comment type="cofactor">
    <cofactor evidence="6">
        <name>Zn(2+)</name>
        <dbReference type="ChEBI" id="CHEBI:29105"/>
    </cofactor>
    <text evidence="6">Binds 1 zinc ion per subunit.</text>
</comment>
<evidence type="ECO:0000313" key="9">
    <source>
        <dbReference type="EMBL" id="MYM68998.1"/>
    </source>
</evidence>
<keyword evidence="1 6" id="KW-0645">Protease</keyword>
<evidence type="ECO:0000256" key="4">
    <source>
        <dbReference type="ARBA" id="ARBA00022833"/>
    </source>
</evidence>
<reference evidence="9 10" key="1">
    <citation type="submission" date="2019-12" db="EMBL/GenBank/DDBJ databases">
        <title>Novel species isolated from a subtropical stream in China.</title>
        <authorList>
            <person name="Lu H."/>
        </authorList>
    </citation>
    <scope>NUCLEOTIDE SEQUENCE [LARGE SCALE GENOMIC DNA]</scope>
    <source>
        <strain evidence="9 10">FT55W</strain>
    </source>
</reference>
<name>A0A7X4GST6_9BURK</name>
<dbReference type="EMBL" id="WWCK01000005">
    <property type="protein sequence ID" value="MYM68998.1"/>
    <property type="molecule type" value="Genomic_DNA"/>
</dbReference>
<dbReference type="InterPro" id="IPR001915">
    <property type="entry name" value="Peptidase_M48"/>
</dbReference>
<protein>
    <submittedName>
        <fullName evidence="9">M48 family metalloprotease</fullName>
    </submittedName>
</protein>
<dbReference type="GO" id="GO:0051603">
    <property type="term" value="P:proteolysis involved in protein catabolic process"/>
    <property type="evidence" value="ECO:0007669"/>
    <property type="project" value="TreeGrafter"/>
</dbReference>
<dbReference type="PANTHER" id="PTHR22726:SF1">
    <property type="entry name" value="METALLOENDOPEPTIDASE OMA1, MITOCHONDRIAL"/>
    <property type="match status" value="1"/>
</dbReference>
<dbReference type="InterPro" id="IPR055518">
    <property type="entry name" value="DUF7092"/>
</dbReference>
<comment type="similarity">
    <text evidence="6">Belongs to the peptidase M48 family.</text>
</comment>
<dbReference type="InterPro" id="IPR051156">
    <property type="entry name" value="Mito/Outer_Membr_Metalloprot"/>
</dbReference>
<dbReference type="Pfam" id="PF01435">
    <property type="entry name" value="Peptidase_M48"/>
    <property type="match status" value="1"/>
</dbReference>
<evidence type="ECO:0000256" key="6">
    <source>
        <dbReference type="RuleBase" id="RU003983"/>
    </source>
</evidence>
<evidence type="ECO:0000256" key="3">
    <source>
        <dbReference type="ARBA" id="ARBA00022801"/>
    </source>
</evidence>
<sequence length="342" mass="37719">MSEPVSEAVEPVAGSYFDGRTSRLYRVTLQVQDGVAQVRGECERDAPLGELRVSERSRHALRKVTFPDGAYLEVRDLAGMAALLHSTGHGDSWVVRIQQSWRGALAAAAGTLAVLGLGYAYALPAVADWIARAMPPSMEHKLGQGVLAVLDRQMFEPSRFSDQRMDELSARFRELRPPSGEAPQWRLVFRKSRYGPNAFALPSGDIVLTDEMVRLLDDEDAVMGVLAHELGHLHQHHITRRVIQGAVVTAGAAVLVGDVSSLLTTAAPAIVDMKYSRDAERDADDYAIAMLQRNGIPLEHLLHVFERLQQVEQAHGVEMADYLSSHPATEERIAHVRAVLRR</sequence>
<keyword evidence="3 6" id="KW-0378">Hydrolase</keyword>
<evidence type="ECO:0000256" key="2">
    <source>
        <dbReference type="ARBA" id="ARBA00022723"/>
    </source>
</evidence>
<proteinExistence type="inferred from homology"/>
<evidence type="ECO:0000259" key="8">
    <source>
        <dbReference type="Pfam" id="PF23368"/>
    </source>
</evidence>
<evidence type="ECO:0000256" key="5">
    <source>
        <dbReference type="ARBA" id="ARBA00023049"/>
    </source>
</evidence>
<dbReference type="Proteomes" id="UP000450012">
    <property type="component" value="Unassembled WGS sequence"/>
</dbReference>
<accession>A0A7X4GST6</accession>
<evidence type="ECO:0000259" key="7">
    <source>
        <dbReference type="Pfam" id="PF01435"/>
    </source>
</evidence>
<dbReference type="RefSeq" id="WP_161015515.1">
    <property type="nucleotide sequence ID" value="NZ_WWCK01000005.1"/>
</dbReference>
<dbReference type="CDD" id="cd07332">
    <property type="entry name" value="M48C_Oma1_like"/>
    <property type="match status" value="1"/>
</dbReference>
<keyword evidence="5 6" id="KW-0482">Metalloprotease</keyword>
<dbReference type="AlphaFoldDB" id="A0A7X4GST6"/>
<feature type="domain" description="Peptidase M48" evidence="7">
    <location>
        <begin position="182"/>
        <end position="338"/>
    </location>
</feature>
<dbReference type="Gene3D" id="3.30.2010.10">
    <property type="entry name" value="Metalloproteases ('zincins'), catalytic domain"/>
    <property type="match status" value="1"/>
</dbReference>
<organism evidence="9 10">
    <name type="scientific">Duganella rivi</name>
    <dbReference type="NCBI Taxonomy" id="2666083"/>
    <lineage>
        <taxon>Bacteria</taxon>
        <taxon>Pseudomonadati</taxon>
        <taxon>Pseudomonadota</taxon>
        <taxon>Betaproteobacteria</taxon>
        <taxon>Burkholderiales</taxon>
        <taxon>Oxalobacteraceae</taxon>
        <taxon>Telluria group</taxon>
        <taxon>Duganella</taxon>
    </lineage>
</organism>
<dbReference type="Pfam" id="PF23368">
    <property type="entry name" value="DUF7092"/>
    <property type="match status" value="1"/>
</dbReference>